<dbReference type="InterPro" id="IPR021508">
    <property type="entry name" value="Gp17-like"/>
</dbReference>
<proteinExistence type="predicted"/>
<comment type="caution">
    <text evidence="1">The sequence shown here is derived from an EMBL/GenBank/DDBJ whole genome shotgun (WGS) entry which is preliminary data.</text>
</comment>
<dbReference type="RefSeq" id="WP_141307169.1">
    <property type="nucleotide sequence ID" value="NZ_BJND01000005.1"/>
</dbReference>
<organism evidence="1 2">
    <name type="scientific">Streptomyces spinoverrucosus</name>
    <dbReference type="NCBI Taxonomy" id="284043"/>
    <lineage>
        <taxon>Bacteria</taxon>
        <taxon>Bacillati</taxon>
        <taxon>Actinomycetota</taxon>
        <taxon>Actinomycetes</taxon>
        <taxon>Kitasatosporales</taxon>
        <taxon>Streptomycetaceae</taxon>
        <taxon>Streptomyces</taxon>
    </lineage>
</organism>
<dbReference type="InterPro" id="IPR053745">
    <property type="entry name" value="Viral_Tail_Comp_sf"/>
</dbReference>
<accession>A0A4Y3V9E1</accession>
<dbReference type="OrthoDB" id="7630456at2"/>
<evidence type="ECO:0008006" key="3">
    <source>
        <dbReference type="Google" id="ProtNLM"/>
    </source>
</evidence>
<dbReference type="Pfam" id="PF11367">
    <property type="entry name" value="Tail_completion_gp17"/>
    <property type="match status" value="1"/>
</dbReference>
<reference evidence="1 2" key="1">
    <citation type="submission" date="2019-06" db="EMBL/GenBank/DDBJ databases">
        <title>Whole genome shotgun sequence of Streptomyces spinoverrucosus NBRC 14228.</title>
        <authorList>
            <person name="Hosoyama A."/>
            <person name="Uohara A."/>
            <person name="Ohji S."/>
            <person name="Ichikawa N."/>
        </authorList>
    </citation>
    <scope>NUCLEOTIDE SEQUENCE [LARGE SCALE GENOMIC DNA]</scope>
    <source>
        <strain evidence="1 2">NBRC 14228</strain>
    </source>
</reference>
<keyword evidence="2" id="KW-1185">Reference proteome</keyword>
<name>A0A4Y3V9E1_9ACTN</name>
<dbReference type="EMBL" id="BJND01000005">
    <property type="protein sequence ID" value="GEC02953.1"/>
    <property type="molecule type" value="Genomic_DNA"/>
</dbReference>
<dbReference type="Gene3D" id="3.30.2000.30">
    <property type="match status" value="1"/>
</dbReference>
<evidence type="ECO:0000313" key="1">
    <source>
        <dbReference type="EMBL" id="GEC02953.1"/>
    </source>
</evidence>
<dbReference type="AlphaFoldDB" id="A0A4Y3V9E1"/>
<sequence>MSLPVPGLAALPTRDAVRAALLADAALMDMVKGVLDWVPEKQAYPYIHVGESTETPANAHDRHGSEVLQTLHIWSQYRGYAEALTIATRVLQALDHRPLTILGHRWTWTRFVSLQTLTDPEPPGNIRHVPMDFRIGSEVDST</sequence>
<dbReference type="Proteomes" id="UP000317881">
    <property type="component" value="Unassembled WGS sequence"/>
</dbReference>
<gene>
    <name evidence="1" type="ORF">SSP24_06080</name>
</gene>
<protein>
    <recommendedName>
        <fullName evidence="3">DUF3168 domain-containing protein</fullName>
    </recommendedName>
</protein>
<evidence type="ECO:0000313" key="2">
    <source>
        <dbReference type="Proteomes" id="UP000317881"/>
    </source>
</evidence>